<evidence type="ECO:0000259" key="8">
    <source>
        <dbReference type="PROSITE" id="PS51462"/>
    </source>
</evidence>
<comment type="similarity">
    <text evidence="3">Belongs to the Nudix hydrolase family. NudK subfamily.</text>
</comment>
<evidence type="ECO:0000256" key="2">
    <source>
        <dbReference type="ARBA" id="ARBA00001946"/>
    </source>
</evidence>
<dbReference type="Proteomes" id="UP001139450">
    <property type="component" value="Unassembled WGS sequence"/>
</dbReference>
<comment type="cofactor">
    <cofactor evidence="2">
        <name>Mg(2+)</name>
        <dbReference type="ChEBI" id="CHEBI:18420"/>
    </cofactor>
</comment>
<evidence type="ECO:0000313" key="9">
    <source>
        <dbReference type="EMBL" id="MCJ8210785.1"/>
    </source>
</evidence>
<dbReference type="InterPro" id="IPR015797">
    <property type="entry name" value="NUDIX_hydrolase-like_dom_sf"/>
</dbReference>
<name>A0A9X1X5G5_9SPHI</name>
<protein>
    <recommendedName>
        <fullName evidence="4">GDP-mannose pyrophosphatase</fullName>
    </recommendedName>
    <alternativeName>
        <fullName evidence="6">GDP-mannose hydrolase</fullName>
    </alternativeName>
    <alternativeName>
        <fullName evidence="7">GDPMK</fullName>
    </alternativeName>
</protein>
<comment type="catalytic activity">
    <reaction evidence="1">
        <text>GDP-alpha-D-mannose + H2O = alpha-D-mannose 1-phosphate + GMP + 2 H(+)</text>
        <dbReference type="Rhea" id="RHEA:27978"/>
        <dbReference type="ChEBI" id="CHEBI:15377"/>
        <dbReference type="ChEBI" id="CHEBI:15378"/>
        <dbReference type="ChEBI" id="CHEBI:57527"/>
        <dbReference type="ChEBI" id="CHEBI:58115"/>
        <dbReference type="ChEBI" id="CHEBI:58409"/>
    </reaction>
</comment>
<dbReference type="Pfam" id="PF00293">
    <property type="entry name" value="NUDIX"/>
    <property type="match status" value="1"/>
</dbReference>
<dbReference type="CDD" id="cd24161">
    <property type="entry name" value="NUDIX_ADPRase_Ndx2"/>
    <property type="match status" value="1"/>
</dbReference>
<dbReference type="PANTHER" id="PTHR11839">
    <property type="entry name" value="UDP/ADP-SUGAR PYROPHOSPHATASE"/>
    <property type="match status" value="1"/>
</dbReference>
<proteinExistence type="inferred from homology"/>
<evidence type="ECO:0000256" key="7">
    <source>
        <dbReference type="ARBA" id="ARBA00032272"/>
    </source>
</evidence>
<dbReference type="GO" id="GO:0005829">
    <property type="term" value="C:cytosol"/>
    <property type="evidence" value="ECO:0007669"/>
    <property type="project" value="TreeGrafter"/>
</dbReference>
<dbReference type="RefSeq" id="WP_245130686.1">
    <property type="nucleotide sequence ID" value="NZ_JALJEJ010000006.1"/>
</dbReference>
<evidence type="ECO:0000256" key="4">
    <source>
        <dbReference type="ARBA" id="ARBA00016377"/>
    </source>
</evidence>
<evidence type="ECO:0000313" key="10">
    <source>
        <dbReference type="Proteomes" id="UP001139450"/>
    </source>
</evidence>
<evidence type="ECO:0000256" key="1">
    <source>
        <dbReference type="ARBA" id="ARBA00000847"/>
    </source>
</evidence>
<evidence type="ECO:0000256" key="5">
    <source>
        <dbReference type="ARBA" id="ARBA00022801"/>
    </source>
</evidence>
<evidence type="ECO:0000256" key="6">
    <source>
        <dbReference type="ARBA" id="ARBA00032162"/>
    </source>
</evidence>
<keyword evidence="10" id="KW-1185">Reference proteome</keyword>
<sequence>MEHPTHNPWKITGQKEIYDNKWINVTEYQVINPSGNPGIYGKIHYKNRAIGVIALDEELNIYLVGQYRFVLDQYTWEIPEGGGPLGTEPLDGAKRELLEETGLIAKKWTKIQDFHLSNSVNDEFGHIFLAQDLEQHEAEPEDTEELIVKKVPFEQAYQMVLNNEITDSLSVAGILRVKIMLLEKTLP</sequence>
<feature type="domain" description="Nudix hydrolase" evidence="8">
    <location>
        <begin position="45"/>
        <end position="173"/>
    </location>
</feature>
<dbReference type="PANTHER" id="PTHR11839:SF18">
    <property type="entry name" value="NUDIX HYDROLASE DOMAIN-CONTAINING PROTEIN"/>
    <property type="match status" value="1"/>
</dbReference>
<dbReference type="SUPFAM" id="SSF55811">
    <property type="entry name" value="Nudix"/>
    <property type="match status" value="1"/>
</dbReference>
<dbReference type="GO" id="GO:0016787">
    <property type="term" value="F:hydrolase activity"/>
    <property type="evidence" value="ECO:0007669"/>
    <property type="project" value="UniProtKB-KW"/>
</dbReference>
<dbReference type="EMBL" id="JALJEJ010000006">
    <property type="protein sequence ID" value="MCJ8210785.1"/>
    <property type="molecule type" value="Genomic_DNA"/>
</dbReference>
<dbReference type="InterPro" id="IPR000086">
    <property type="entry name" value="NUDIX_hydrolase_dom"/>
</dbReference>
<organism evidence="9 10">
    <name type="scientific">Mucilaginibacter straminoryzae</name>
    <dbReference type="NCBI Taxonomy" id="2932774"/>
    <lineage>
        <taxon>Bacteria</taxon>
        <taxon>Pseudomonadati</taxon>
        <taxon>Bacteroidota</taxon>
        <taxon>Sphingobacteriia</taxon>
        <taxon>Sphingobacteriales</taxon>
        <taxon>Sphingobacteriaceae</taxon>
        <taxon>Mucilaginibacter</taxon>
    </lineage>
</organism>
<gene>
    <name evidence="9" type="ORF">MUY27_13790</name>
</gene>
<reference evidence="9" key="1">
    <citation type="submission" date="2022-04" db="EMBL/GenBank/DDBJ databases">
        <title>Mucilaginibacter sp. RS28 isolated from freshwater.</title>
        <authorList>
            <person name="Ko S.-R."/>
        </authorList>
    </citation>
    <scope>NUCLEOTIDE SEQUENCE</scope>
    <source>
        <strain evidence="9">RS28</strain>
    </source>
</reference>
<evidence type="ECO:0000256" key="3">
    <source>
        <dbReference type="ARBA" id="ARBA00007275"/>
    </source>
</evidence>
<dbReference type="Gene3D" id="3.90.79.10">
    <property type="entry name" value="Nucleoside Triphosphate Pyrophosphohydrolase"/>
    <property type="match status" value="1"/>
</dbReference>
<dbReference type="PROSITE" id="PS51462">
    <property type="entry name" value="NUDIX"/>
    <property type="match status" value="1"/>
</dbReference>
<dbReference type="AlphaFoldDB" id="A0A9X1X5G5"/>
<keyword evidence="5 9" id="KW-0378">Hydrolase</keyword>
<comment type="caution">
    <text evidence="9">The sequence shown here is derived from an EMBL/GenBank/DDBJ whole genome shotgun (WGS) entry which is preliminary data.</text>
</comment>
<dbReference type="GO" id="GO:0019693">
    <property type="term" value="P:ribose phosphate metabolic process"/>
    <property type="evidence" value="ECO:0007669"/>
    <property type="project" value="TreeGrafter"/>
</dbReference>
<dbReference type="GO" id="GO:0006753">
    <property type="term" value="P:nucleoside phosphate metabolic process"/>
    <property type="evidence" value="ECO:0007669"/>
    <property type="project" value="TreeGrafter"/>
</dbReference>
<accession>A0A9X1X5G5</accession>